<keyword evidence="2" id="KW-1185">Reference proteome</keyword>
<organism evidence="1 2">
    <name type="scientific">Christiangramia fulva</name>
    <dbReference type="NCBI Taxonomy" id="2126553"/>
    <lineage>
        <taxon>Bacteria</taxon>
        <taxon>Pseudomonadati</taxon>
        <taxon>Bacteroidota</taxon>
        <taxon>Flavobacteriia</taxon>
        <taxon>Flavobacteriales</taxon>
        <taxon>Flavobacteriaceae</taxon>
        <taxon>Christiangramia</taxon>
    </lineage>
</organism>
<dbReference type="EMBL" id="CP028136">
    <property type="protein sequence ID" value="AVR46440.1"/>
    <property type="molecule type" value="Genomic_DNA"/>
</dbReference>
<dbReference type="AlphaFoldDB" id="A0A2R3Z830"/>
<dbReference type="Pfam" id="PF06078">
    <property type="entry name" value="DUF937"/>
    <property type="match status" value="1"/>
</dbReference>
<proteinExistence type="predicted"/>
<dbReference type="Proteomes" id="UP000241507">
    <property type="component" value="Chromosome"/>
</dbReference>
<protein>
    <submittedName>
        <fullName evidence="1">Uncharacterized protein</fullName>
    </submittedName>
</protein>
<dbReference type="OrthoDB" id="1447710at2"/>
<dbReference type="RefSeq" id="WP_107013214.1">
    <property type="nucleotide sequence ID" value="NZ_CP028136.1"/>
</dbReference>
<sequence>MANILDIFRTHSGHRLLERTAEQTGISENEVNRAFLLALPTLLGIHLEQCASGKSHFQEARKEFQGFIDFIETEDLCHQGEKVMNLLLTANQQDKISSFSKVIGISQSAYEKVLKISCGAIFSILTEITENKSLKREDHCELVHSLAGISTKFDREFIMTLIKNEDSPHLIDSAEKIALDREDDEDEQSILGGYTGGR</sequence>
<name>A0A2R3Z830_9FLAO</name>
<evidence type="ECO:0000313" key="1">
    <source>
        <dbReference type="EMBL" id="AVR46440.1"/>
    </source>
</evidence>
<gene>
    <name evidence="1" type="ORF">C7S20_14855</name>
</gene>
<reference evidence="2" key="1">
    <citation type="submission" date="2018-03" db="EMBL/GenBank/DDBJ databases">
        <title>Gramella fulva sp. nov., isolated from a dry surface of tidal flat.</title>
        <authorList>
            <person name="Hwang S.H."/>
            <person name="Hwang W.M."/>
            <person name="Kang K."/>
            <person name="Ahn T.-Y."/>
        </authorList>
    </citation>
    <scope>NUCLEOTIDE SEQUENCE [LARGE SCALE GENOMIC DNA]</scope>
    <source>
        <strain evidence="2">SH35</strain>
    </source>
</reference>
<evidence type="ECO:0000313" key="2">
    <source>
        <dbReference type="Proteomes" id="UP000241507"/>
    </source>
</evidence>
<accession>A0A2R3Z830</accession>
<dbReference type="KEGG" id="grs:C7S20_14855"/>
<dbReference type="InterPro" id="IPR009282">
    <property type="entry name" value="DUF937"/>
</dbReference>